<dbReference type="GeneID" id="73466913"/>
<evidence type="ECO:0000256" key="8">
    <source>
        <dbReference type="SAM" id="Phobius"/>
    </source>
</evidence>
<dbReference type="EMBL" id="JAGSYN010000010">
    <property type="protein sequence ID" value="KAG7666343.1"/>
    <property type="molecule type" value="Genomic_DNA"/>
</dbReference>
<protein>
    <recommendedName>
        <fullName evidence="11">Vitamin B6 transporter</fullName>
    </recommendedName>
</protein>
<evidence type="ECO:0000256" key="6">
    <source>
        <dbReference type="ARBA" id="ARBA00023136"/>
    </source>
</evidence>
<feature type="transmembrane region" description="Helical" evidence="8">
    <location>
        <begin position="288"/>
        <end position="316"/>
    </location>
</feature>
<accession>A0A8J5QRU9</accession>
<name>A0A8J5QRU9_9ASCO</name>
<feature type="transmembrane region" description="Helical" evidence="8">
    <location>
        <begin position="375"/>
        <end position="394"/>
    </location>
</feature>
<dbReference type="PANTHER" id="PTHR31806">
    <property type="entry name" value="PURINE-CYTOSINE PERMEASE FCY2-RELATED"/>
    <property type="match status" value="1"/>
</dbReference>
<comment type="similarity">
    <text evidence="2 7">Belongs to the purine-cytosine permease (2.A.39) family.</text>
</comment>
<evidence type="ECO:0000256" key="2">
    <source>
        <dbReference type="ARBA" id="ARBA00008974"/>
    </source>
</evidence>
<feature type="transmembrane region" description="Helical" evidence="8">
    <location>
        <begin position="67"/>
        <end position="92"/>
    </location>
</feature>
<dbReference type="RefSeq" id="XP_049266571.1">
    <property type="nucleotide sequence ID" value="XM_049404680.1"/>
</dbReference>
<comment type="subcellular location">
    <subcellularLocation>
        <location evidence="1">Membrane</location>
        <topology evidence="1">Multi-pass membrane protein</topology>
    </subcellularLocation>
</comment>
<keyword evidence="4 8" id="KW-0812">Transmembrane</keyword>
<dbReference type="Proteomes" id="UP000694255">
    <property type="component" value="Unassembled WGS sequence"/>
</dbReference>
<evidence type="ECO:0000256" key="1">
    <source>
        <dbReference type="ARBA" id="ARBA00004141"/>
    </source>
</evidence>
<feature type="transmembrane region" description="Helical" evidence="8">
    <location>
        <begin position="469"/>
        <end position="488"/>
    </location>
</feature>
<evidence type="ECO:0000313" key="10">
    <source>
        <dbReference type="Proteomes" id="UP000694255"/>
    </source>
</evidence>
<dbReference type="GO" id="GO:0005886">
    <property type="term" value="C:plasma membrane"/>
    <property type="evidence" value="ECO:0007669"/>
    <property type="project" value="TreeGrafter"/>
</dbReference>
<keyword evidence="6 7" id="KW-0472">Membrane</keyword>
<feature type="transmembrane region" description="Helical" evidence="8">
    <location>
        <begin position="212"/>
        <end position="233"/>
    </location>
</feature>
<evidence type="ECO:0000256" key="3">
    <source>
        <dbReference type="ARBA" id="ARBA00022448"/>
    </source>
</evidence>
<dbReference type="AlphaFoldDB" id="A0A8J5QRU9"/>
<sequence length="534" mass="59531">MEDSKKNQASVDDSFISTTDSDKINSISGPRYITWIYKLDNFGVETRGIERVSVEERESIAQSTSRWFQFVQVIGLWFAACGGLTSMSSYFLPSLLFGLNLRDSMVSGIISMIIGCLVPAYCATMGPKSGCRQMVTARFLFGQWGVKFVAVIAIIGGVGWSVVNCVLGGQMLVAINGNISLSVGIVVISVVSLIIAIFGIRVLLKFQTILSIPIFIAVVLFYVVVCKKIGYIPEANELIRQEGFSSLTTRGNWLSFFAIGYSITATWGCGAADYYILFPEKTPSYQIFWVTFLGISVPTTFVAIVGTLCGTIAFAYKPWNDAYNNLGVGGLIVQTFDVWGTFGKFVAVVLYLSLICNNIMNTYSIAFECQLIDQYLLYIPRWIWATIMTAVYIALSLAGREHFSTILSNFLPMLGYWISMYIVLLLEENLIFRSTVKVRKMLHESEYQGENYHLLYNWKNWNKPKGRTIGLAASLAFCVGVVGAILGMNQVYYQGVLAKKIGDYGGDLGMWLSFAFTGITYPIFRYIELKRFSK</sequence>
<proteinExistence type="inferred from homology"/>
<feature type="transmembrane region" description="Helical" evidence="8">
    <location>
        <begin position="336"/>
        <end position="354"/>
    </location>
</feature>
<dbReference type="InterPro" id="IPR001248">
    <property type="entry name" value="Pur-cyt_permease"/>
</dbReference>
<gene>
    <name evidence="9" type="ORF">J8A68_000112</name>
</gene>
<dbReference type="OrthoDB" id="5428495at2759"/>
<evidence type="ECO:0000256" key="4">
    <source>
        <dbReference type="ARBA" id="ARBA00022692"/>
    </source>
</evidence>
<evidence type="ECO:0000256" key="5">
    <source>
        <dbReference type="ARBA" id="ARBA00022989"/>
    </source>
</evidence>
<evidence type="ECO:0000256" key="7">
    <source>
        <dbReference type="PIRNR" id="PIRNR002744"/>
    </source>
</evidence>
<feature type="transmembrane region" description="Helical" evidence="8">
    <location>
        <begin position="253"/>
        <end position="276"/>
    </location>
</feature>
<evidence type="ECO:0008006" key="11">
    <source>
        <dbReference type="Google" id="ProtNLM"/>
    </source>
</evidence>
<feature type="transmembrane region" description="Helical" evidence="8">
    <location>
        <begin position="144"/>
        <end position="173"/>
    </location>
</feature>
<reference evidence="9 10" key="1">
    <citation type="journal article" date="2021" name="DNA Res.">
        <title>Genome analysis of Candida subhashii reveals its hybrid nature and dual mitochondrial genome conformations.</title>
        <authorList>
            <person name="Mixao V."/>
            <person name="Hegedusova E."/>
            <person name="Saus E."/>
            <person name="Pryszcz L.P."/>
            <person name="Cillingova A."/>
            <person name="Nosek J."/>
            <person name="Gabaldon T."/>
        </authorList>
    </citation>
    <scope>NUCLEOTIDE SEQUENCE [LARGE SCALE GENOMIC DNA]</scope>
    <source>
        <strain evidence="9 10">CBS 10753</strain>
    </source>
</reference>
<keyword evidence="5 8" id="KW-1133">Transmembrane helix</keyword>
<organism evidence="9 10">
    <name type="scientific">[Candida] subhashii</name>
    <dbReference type="NCBI Taxonomy" id="561895"/>
    <lineage>
        <taxon>Eukaryota</taxon>
        <taxon>Fungi</taxon>
        <taxon>Dikarya</taxon>
        <taxon>Ascomycota</taxon>
        <taxon>Saccharomycotina</taxon>
        <taxon>Pichiomycetes</taxon>
        <taxon>Debaryomycetaceae</taxon>
        <taxon>Spathaspora</taxon>
    </lineage>
</organism>
<feature type="transmembrane region" description="Helical" evidence="8">
    <location>
        <begin position="104"/>
        <end position="123"/>
    </location>
</feature>
<dbReference type="PIRSF" id="PIRSF002744">
    <property type="entry name" value="Pur-cyt_permease"/>
    <property type="match status" value="1"/>
</dbReference>
<evidence type="ECO:0000313" key="9">
    <source>
        <dbReference type="EMBL" id="KAG7666343.1"/>
    </source>
</evidence>
<feature type="transmembrane region" description="Helical" evidence="8">
    <location>
        <begin position="414"/>
        <end position="432"/>
    </location>
</feature>
<dbReference type="GO" id="GO:0000329">
    <property type="term" value="C:fungal-type vacuole membrane"/>
    <property type="evidence" value="ECO:0007669"/>
    <property type="project" value="TreeGrafter"/>
</dbReference>
<dbReference type="InterPro" id="IPR026030">
    <property type="entry name" value="Pur-cyt_permease_Fcy2/21/22"/>
</dbReference>
<dbReference type="GO" id="GO:0022857">
    <property type="term" value="F:transmembrane transporter activity"/>
    <property type="evidence" value="ECO:0007669"/>
    <property type="project" value="InterPro"/>
</dbReference>
<keyword evidence="3 7" id="KW-0813">Transport</keyword>
<feature type="transmembrane region" description="Helical" evidence="8">
    <location>
        <begin position="508"/>
        <end position="527"/>
    </location>
</feature>
<feature type="transmembrane region" description="Helical" evidence="8">
    <location>
        <begin position="179"/>
        <end position="200"/>
    </location>
</feature>
<dbReference type="PANTHER" id="PTHR31806:SF17">
    <property type="entry name" value="VITAMIN B6 TRANSPORTER TPN1"/>
    <property type="match status" value="1"/>
</dbReference>
<keyword evidence="10" id="KW-1185">Reference proteome</keyword>
<comment type="caution">
    <text evidence="9">The sequence shown here is derived from an EMBL/GenBank/DDBJ whole genome shotgun (WGS) entry which is preliminary data.</text>
</comment>
<dbReference type="Pfam" id="PF02133">
    <property type="entry name" value="Transp_cyt_pur"/>
    <property type="match status" value="1"/>
</dbReference>